<dbReference type="InterPro" id="IPR043519">
    <property type="entry name" value="NT_sf"/>
</dbReference>
<evidence type="ECO:0000313" key="3">
    <source>
        <dbReference type="Proteomes" id="UP000094256"/>
    </source>
</evidence>
<dbReference type="EMBL" id="CP014168">
    <property type="protein sequence ID" value="AOH85773.1"/>
    <property type="molecule type" value="Genomic_DNA"/>
</dbReference>
<protein>
    <recommendedName>
        <fullName evidence="1">RelA/SpoT domain-containing protein</fullName>
    </recommendedName>
</protein>
<reference evidence="2 3" key="1">
    <citation type="submission" date="2016-01" db="EMBL/GenBank/DDBJ databases">
        <title>Complete genome and mega plasmid sequence of Sphingomonas panacis DCY99 elicits systemic resistance in rice to Xanthomonas oryzae.</title>
        <authorList>
            <person name="Kim Y.J."/>
            <person name="Yang D.C."/>
            <person name="Sing P."/>
        </authorList>
    </citation>
    <scope>NUCLEOTIDE SEQUENCE [LARGE SCALE GENOMIC DNA]</scope>
    <source>
        <strain evidence="2 3">DCY99</strain>
    </source>
</reference>
<dbReference type="SUPFAM" id="SSF81301">
    <property type="entry name" value="Nucleotidyltransferase"/>
    <property type="match status" value="1"/>
</dbReference>
<evidence type="ECO:0000313" key="2">
    <source>
        <dbReference type="EMBL" id="AOH85773.1"/>
    </source>
</evidence>
<keyword evidence="3" id="KW-1185">Reference proteome</keyword>
<accession>A0A1B3ZEF6</accession>
<dbReference type="Gene3D" id="3.30.460.10">
    <property type="entry name" value="Beta Polymerase, domain 2"/>
    <property type="match status" value="1"/>
</dbReference>
<sequence length="814" mass="89561">MNFDEYQLTGRATYAAFVDAVRTILVSLVDRHGFTPHAITGRAKDPVSLKKKLAKNGIDPAAAIEEALKDLAGCRIVFLTNSQVAAFGATGAINENFDILNVNEHHPVPGTETEDRLFDSTNYMVALKPDRAALPEYAKFAGLKIEIQVQTLLNHAWAEMGHDTIYKEPDLKHVDPRHLEAINARMTKVMREHLLPAGYAFDKIASDFNRIIKADAAADETLATIANSTNNDELLGAFESADTLILPMITDNSGVFVELVPQIAEAVERVRGTQSAPVESIMGNFPGKTGEIVAKRAADLIGRGLYVDPKLSFETITRLYRGALTDGERKIWTDLGAQFASYTVDAWEKVGAGIQAFIVERIGALGADDRKALAGLILAMLAKVLSYEISGVRRGDFRTVLFSTATVPASDGLRKIHTDAFDILEQMLDATADDAERRDVLAPLWIAATPPNGASEGLRIQVMADAIRLAAFLQDRVAGWSLELRRKTEIKALRVHRNFRAVPAGMAENKELVSTQEKLVPALLTLRDALNADPEFVLYKTLIGTDSVAPKAWDEAVPDFRGVAAWRKERFPEIAAEVSPEKAAEWVARLRAFLTMPANAADRYPLTDFVETLVQAHPGIGVHLLYQMDPDLQPVLVRLLRGLDAAGEGDVIAQHVARFIGEGRFLASLALWLGRRDQIDVASLATVGDRARELGDPEAVLETVNAAGHLFKRGADRSLIDRVFLPSAEYFRASKDPFWNDRLMDVVDAAIVEGLDEARSRILLELFVPVPQIDYSGDLVLAAVARRFPTLVLDYFGARIVRDARYRAAIWVRH</sequence>
<dbReference type="SMART" id="SM00954">
    <property type="entry name" value="RelA_SpoT"/>
    <property type="match status" value="1"/>
</dbReference>
<name>A0A1B3ZEF6_9SPHN</name>
<gene>
    <name evidence="2" type="ORF">AWL63_19285</name>
</gene>
<dbReference type="CDD" id="cd05399">
    <property type="entry name" value="NT_Rel-Spo_like"/>
    <property type="match status" value="1"/>
</dbReference>
<feature type="domain" description="RelA/SpoT" evidence="1">
    <location>
        <begin position="41"/>
        <end position="170"/>
    </location>
</feature>
<dbReference type="PANTHER" id="PTHR41773">
    <property type="entry name" value="GTP PYROPHOSPHATASE-RELATED"/>
    <property type="match status" value="1"/>
</dbReference>
<dbReference type="Proteomes" id="UP000094256">
    <property type="component" value="Chromosome"/>
</dbReference>
<dbReference type="PANTHER" id="PTHR41773:SF1">
    <property type="entry name" value="RELA_SPOT DOMAIN-CONTAINING PROTEIN"/>
    <property type="match status" value="1"/>
</dbReference>
<proteinExistence type="predicted"/>
<organism evidence="2 3">
    <name type="scientific">Sphingomonas panacis</name>
    <dbReference type="NCBI Taxonomy" id="1560345"/>
    <lineage>
        <taxon>Bacteria</taxon>
        <taxon>Pseudomonadati</taxon>
        <taxon>Pseudomonadota</taxon>
        <taxon>Alphaproteobacteria</taxon>
        <taxon>Sphingomonadales</taxon>
        <taxon>Sphingomonadaceae</taxon>
        <taxon>Sphingomonas</taxon>
    </lineage>
</organism>
<dbReference type="AlphaFoldDB" id="A0A1B3ZEF6"/>
<dbReference type="STRING" id="1560345.AWL63_19285"/>
<dbReference type="InterPro" id="IPR007685">
    <property type="entry name" value="RelA_SpoT"/>
</dbReference>
<evidence type="ECO:0000259" key="1">
    <source>
        <dbReference type="SMART" id="SM00954"/>
    </source>
</evidence>
<dbReference type="Pfam" id="PF04607">
    <property type="entry name" value="RelA_SpoT"/>
    <property type="match status" value="1"/>
</dbReference>
<dbReference type="KEGG" id="span:AWL63_19285"/>
<dbReference type="GO" id="GO:0015969">
    <property type="term" value="P:guanosine tetraphosphate metabolic process"/>
    <property type="evidence" value="ECO:0007669"/>
    <property type="project" value="InterPro"/>
</dbReference>